<dbReference type="InterPro" id="IPR050155">
    <property type="entry name" value="HAD-like_hydrolase_sf"/>
</dbReference>
<dbReference type="InterPro" id="IPR023214">
    <property type="entry name" value="HAD_sf"/>
</dbReference>
<dbReference type="SFLD" id="SFLDS00003">
    <property type="entry name" value="Haloacid_Dehalogenase"/>
    <property type="match status" value="1"/>
</dbReference>
<gene>
    <name evidence="10" type="ORF">ATN88_17505</name>
</gene>
<dbReference type="GO" id="GO:0005975">
    <property type="term" value="P:carbohydrate metabolic process"/>
    <property type="evidence" value="ECO:0007669"/>
    <property type="project" value="InterPro"/>
</dbReference>
<dbReference type="STRING" id="294935.ATN88_17505"/>
<dbReference type="NCBIfam" id="TIGR01509">
    <property type="entry name" value="HAD-SF-IA-v3"/>
    <property type="match status" value="1"/>
</dbReference>
<evidence type="ECO:0000256" key="7">
    <source>
        <dbReference type="ARBA" id="ARBA00022801"/>
    </source>
</evidence>
<evidence type="ECO:0000256" key="8">
    <source>
        <dbReference type="ARBA" id="ARBA00022842"/>
    </source>
</evidence>
<comment type="pathway">
    <text evidence="3">Organic acid metabolism; glycolate biosynthesis; glycolate from 2-phosphoglycolate: step 1/1.</text>
</comment>
<dbReference type="AlphaFoldDB" id="A0A135I9R2"/>
<evidence type="ECO:0000256" key="1">
    <source>
        <dbReference type="ARBA" id="ARBA00000830"/>
    </source>
</evidence>
<dbReference type="InterPro" id="IPR023198">
    <property type="entry name" value="PGP-like_dom2"/>
</dbReference>
<dbReference type="GO" id="GO:0006281">
    <property type="term" value="P:DNA repair"/>
    <property type="evidence" value="ECO:0007669"/>
    <property type="project" value="TreeGrafter"/>
</dbReference>
<dbReference type="InterPro" id="IPR006439">
    <property type="entry name" value="HAD-SF_hydro_IA"/>
</dbReference>
<dbReference type="OrthoDB" id="9776368at2"/>
<dbReference type="PANTHER" id="PTHR43434">
    <property type="entry name" value="PHOSPHOGLYCOLATE PHOSPHATASE"/>
    <property type="match status" value="1"/>
</dbReference>
<proteinExistence type="inferred from homology"/>
<dbReference type="SUPFAM" id="SSF56784">
    <property type="entry name" value="HAD-like"/>
    <property type="match status" value="1"/>
</dbReference>
<evidence type="ECO:0000313" key="10">
    <source>
        <dbReference type="EMBL" id="KXF82177.1"/>
    </source>
</evidence>
<dbReference type="GO" id="GO:0005829">
    <property type="term" value="C:cytosol"/>
    <property type="evidence" value="ECO:0007669"/>
    <property type="project" value="TreeGrafter"/>
</dbReference>
<dbReference type="GO" id="GO:0046872">
    <property type="term" value="F:metal ion binding"/>
    <property type="evidence" value="ECO:0007669"/>
    <property type="project" value="UniProtKB-KW"/>
</dbReference>
<dbReference type="NCBIfam" id="TIGR01549">
    <property type="entry name" value="HAD-SF-IA-v1"/>
    <property type="match status" value="1"/>
</dbReference>
<name>A0A135I9R2_9GAMM</name>
<dbReference type="SFLD" id="SFLDG01135">
    <property type="entry name" value="C1.5.6:_HAD__Beta-PGM__Phospha"/>
    <property type="match status" value="1"/>
</dbReference>
<protein>
    <recommendedName>
        <fullName evidence="5">phosphoglycolate phosphatase</fullName>
        <ecNumber evidence="5">3.1.3.18</ecNumber>
    </recommendedName>
</protein>
<evidence type="ECO:0000313" key="11">
    <source>
        <dbReference type="Proteomes" id="UP000070529"/>
    </source>
</evidence>
<comment type="caution">
    <text evidence="10">The sequence shown here is derived from an EMBL/GenBank/DDBJ whole genome shotgun (WGS) entry which is preliminary data.</text>
</comment>
<sequence length="218" mass="23949">MKGRINAVLFDLDGTLLDTAPDMANAANMVLKEYGLPPLSDEQIQANTSHGARGLLKTGFGDQIEGKDIDSLRLSFLKHYERDICRATCMYEGVVELLQALDAKNVPWGIMTNKPGFLTHQLFTYFPALQQTRALVCADTLPVAKPHPEPLIHTAELLNVSPRDCIYIGDIQNDIVAAKAAGMYSAVAAWGYVGKGVDPLEWEADLVFNKIENVLSLF</sequence>
<dbReference type="EMBL" id="LNTY01000029">
    <property type="protein sequence ID" value="KXF82177.1"/>
    <property type="molecule type" value="Genomic_DNA"/>
</dbReference>
<evidence type="ECO:0000256" key="9">
    <source>
        <dbReference type="ARBA" id="ARBA00023277"/>
    </source>
</evidence>
<dbReference type="InterPro" id="IPR036412">
    <property type="entry name" value="HAD-like_sf"/>
</dbReference>
<dbReference type="InterPro" id="IPR041492">
    <property type="entry name" value="HAD_2"/>
</dbReference>
<dbReference type="PANTHER" id="PTHR43434:SF23">
    <property type="entry name" value="PHOSPHOGLYCOLATE PHOSPHATASE"/>
    <property type="match status" value="1"/>
</dbReference>
<dbReference type="NCBIfam" id="TIGR01449">
    <property type="entry name" value="PGP_bact"/>
    <property type="match status" value="1"/>
</dbReference>
<evidence type="ECO:0000256" key="5">
    <source>
        <dbReference type="ARBA" id="ARBA00013078"/>
    </source>
</evidence>
<comment type="cofactor">
    <cofactor evidence="2">
        <name>Mg(2+)</name>
        <dbReference type="ChEBI" id="CHEBI:18420"/>
    </cofactor>
</comment>
<dbReference type="InterPro" id="IPR037512">
    <property type="entry name" value="PGPase_prok"/>
</dbReference>
<comment type="catalytic activity">
    <reaction evidence="1">
        <text>2-phosphoglycolate + H2O = glycolate + phosphate</text>
        <dbReference type="Rhea" id="RHEA:14369"/>
        <dbReference type="ChEBI" id="CHEBI:15377"/>
        <dbReference type="ChEBI" id="CHEBI:29805"/>
        <dbReference type="ChEBI" id="CHEBI:43474"/>
        <dbReference type="ChEBI" id="CHEBI:58033"/>
        <dbReference type="EC" id="3.1.3.18"/>
    </reaction>
</comment>
<evidence type="ECO:0000256" key="6">
    <source>
        <dbReference type="ARBA" id="ARBA00022723"/>
    </source>
</evidence>
<dbReference type="RefSeq" id="WP_067414532.1">
    <property type="nucleotide sequence ID" value="NZ_LNTY01000029.1"/>
</dbReference>
<dbReference type="PRINTS" id="PR00413">
    <property type="entry name" value="HADHALOGNASE"/>
</dbReference>
<evidence type="ECO:0000256" key="4">
    <source>
        <dbReference type="ARBA" id="ARBA00006171"/>
    </source>
</evidence>
<dbReference type="Pfam" id="PF13419">
    <property type="entry name" value="HAD_2"/>
    <property type="match status" value="1"/>
</dbReference>
<keyword evidence="6" id="KW-0479">Metal-binding</keyword>
<evidence type="ECO:0000256" key="3">
    <source>
        <dbReference type="ARBA" id="ARBA00004818"/>
    </source>
</evidence>
<evidence type="ECO:0000256" key="2">
    <source>
        <dbReference type="ARBA" id="ARBA00001946"/>
    </source>
</evidence>
<keyword evidence="7 10" id="KW-0378">Hydrolase</keyword>
<dbReference type="Proteomes" id="UP000070529">
    <property type="component" value="Unassembled WGS sequence"/>
</dbReference>
<dbReference type="SFLD" id="SFLDG01129">
    <property type="entry name" value="C1.5:_HAD__Beta-PGM__Phosphata"/>
    <property type="match status" value="1"/>
</dbReference>
<comment type="similarity">
    <text evidence="4">Belongs to the HAD-like hydrolase superfamily. CbbY/CbbZ/Gph/YieH family.</text>
</comment>
<organism evidence="10 11">
    <name type="scientific">Enterovibrio coralii</name>
    <dbReference type="NCBI Taxonomy" id="294935"/>
    <lineage>
        <taxon>Bacteria</taxon>
        <taxon>Pseudomonadati</taxon>
        <taxon>Pseudomonadota</taxon>
        <taxon>Gammaproteobacteria</taxon>
        <taxon>Vibrionales</taxon>
        <taxon>Vibrionaceae</taxon>
        <taxon>Enterovibrio</taxon>
    </lineage>
</organism>
<reference evidence="10 11" key="1">
    <citation type="submission" date="2015-11" db="EMBL/GenBank/DDBJ databases">
        <title>Genomic Taxonomy of the Vibrionaceae.</title>
        <authorList>
            <person name="Gomez-Gil B."/>
            <person name="Enciso-Ibarra J."/>
        </authorList>
    </citation>
    <scope>NUCLEOTIDE SEQUENCE [LARGE SCALE GENOMIC DNA]</scope>
    <source>
        <strain evidence="10 11">CAIM 912</strain>
    </source>
</reference>
<keyword evidence="9" id="KW-0119">Carbohydrate metabolism</keyword>
<dbReference type="EC" id="3.1.3.18" evidence="5"/>
<dbReference type="Gene3D" id="1.10.150.240">
    <property type="entry name" value="Putative phosphatase, domain 2"/>
    <property type="match status" value="1"/>
</dbReference>
<accession>A0A135I9R2</accession>
<dbReference type="Gene3D" id="3.40.50.1000">
    <property type="entry name" value="HAD superfamily/HAD-like"/>
    <property type="match status" value="1"/>
</dbReference>
<keyword evidence="8" id="KW-0460">Magnesium</keyword>
<keyword evidence="11" id="KW-1185">Reference proteome</keyword>
<dbReference type="GO" id="GO:0008967">
    <property type="term" value="F:phosphoglycolate phosphatase activity"/>
    <property type="evidence" value="ECO:0007669"/>
    <property type="project" value="UniProtKB-EC"/>
</dbReference>